<dbReference type="PANTHER" id="PTHR19278">
    <property type="entry name" value="OROTATE PHOSPHORIBOSYLTRANSFERASE"/>
    <property type="match status" value="1"/>
</dbReference>
<keyword evidence="3 6" id="KW-0328">Glycosyltransferase</keyword>
<evidence type="ECO:0000256" key="4">
    <source>
        <dbReference type="ARBA" id="ARBA00022679"/>
    </source>
</evidence>
<dbReference type="RefSeq" id="WP_029356507.1">
    <property type="nucleotide sequence ID" value="NZ_FNEE01000025.1"/>
</dbReference>
<evidence type="ECO:0000313" key="9">
    <source>
        <dbReference type="Proteomes" id="UP000198894"/>
    </source>
</evidence>
<feature type="domain" description="Phosphoribosyltransferase" evidence="7">
    <location>
        <begin position="79"/>
        <end position="174"/>
    </location>
</feature>
<dbReference type="GO" id="GO:0004588">
    <property type="term" value="F:orotate phosphoribosyltransferase activity"/>
    <property type="evidence" value="ECO:0007669"/>
    <property type="project" value="UniProtKB-UniRule"/>
</dbReference>
<evidence type="ECO:0000313" key="8">
    <source>
        <dbReference type="EMBL" id="SDL01495.1"/>
    </source>
</evidence>
<comment type="pathway">
    <text evidence="1 6">Pyrimidine metabolism; UMP biosynthesis via de novo pathway; UMP from orotate: step 1/2.</text>
</comment>
<dbReference type="GO" id="GO:0044205">
    <property type="term" value="P:'de novo' UMP biosynthetic process"/>
    <property type="evidence" value="ECO:0007669"/>
    <property type="project" value="UniProtKB-UniRule"/>
</dbReference>
<comment type="subunit">
    <text evidence="6">Homodimer.</text>
</comment>
<dbReference type="CDD" id="cd06223">
    <property type="entry name" value="PRTases_typeI"/>
    <property type="match status" value="1"/>
</dbReference>
<evidence type="ECO:0000256" key="2">
    <source>
        <dbReference type="ARBA" id="ARBA00011971"/>
    </source>
</evidence>
<comment type="cofactor">
    <cofactor evidence="6">
        <name>Mg(2+)</name>
        <dbReference type="ChEBI" id="CHEBI:18420"/>
    </cofactor>
</comment>
<dbReference type="AlphaFoldDB" id="A0A1G9GLX6"/>
<comment type="caution">
    <text evidence="6">Lacks conserved residue(s) required for the propagation of feature annotation.</text>
</comment>
<keyword evidence="9" id="KW-1185">Reference proteome</keyword>
<comment type="function">
    <text evidence="6">Catalyzes the transfer of a ribosyl phosphate group from 5-phosphoribose 1-diphosphate to orotate, leading to the formation of orotidine monophosphate (OMP).</text>
</comment>
<dbReference type="HAMAP" id="MF_01208">
    <property type="entry name" value="PyrE"/>
    <property type="match status" value="1"/>
</dbReference>
<feature type="binding site" evidence="6">
    <location>
        <position position="108"/>
    </location>
    <ligand>
        <name>5-phospho-alpha-D-ribose 1-diphosphate</name>
        <dbReference type="ChEBI" id="CHEBI:58017"/>
        <note>ligand shared between dimeric partners</note>
    </ligand>
</feature>
<evidence type="ECO:0000259" key="7">
    <source>
        <dbReference type="Pfam" id="PF00156"/>
    </source>
</evidence>
<protein>
    <recommendedName>
        <fullName evidence="2 6">Orotate phosphoribosyltransferase</fullName>
        <shortName evidence="6">OPRT</shortName>
        <shortName evidence="6">OPRTase</shortName>
        <ecNumber evidence="2 6">2.4.2.10</ecNumber>
    </recommendedName>
</protein>
<dbReference type="EMBL" id="FNEE01000025">
    <property type="protein sequence ID" value="SDL01495.1"/>
    <property type="molecule type" value="Genomic_DNA"/>
</dbReference>
<feature type="binding site" description="in other chain" evidence="6">
    <location>
        <begin position="138"/>
        <end position="146"/>
    </location>
    <ligand>
        <name>5-phospho-alpha-D-ribose 1-diphosphate</name>
        <dbReference type="ChEBI" id="CHEBI:58017"/>
        <note>ligand shared between dimeric partners</note>
    </ligand>
</feature>
<gene>
    <name evidence="6" type="primary">pyrE</name>
    <name evidence="8" type="ORF">SAMN05428953_12517</name>
</gene>
<dbReference type="UniPathway" id="UPA00070">
    <property type="reaction ID" value="UER00119"/>
</dbReference>
<organism evidence="8 9">
    <name type="scientific">Mesorhizobium muleiense</name>
    <dbReference type="NCBI Taxonomy" id="1004279"/>
    <lineage>
        <taxon>Bacteria</taxon>
        <taxon>Pseudomonadati</taxon>
        <taxon>Pseudomonadota</taxon>
        <taxon>Alphaproteobacteria</taxon>
        <taxon>Hyphomicrobiales</taxon>
        <taxon>Phyllobacteriaceae</taxon>
        <taxon>Mesorhizobium</taxon>
    </lineage>
</organism>
<keyword evidence="5 6" id="KW-0665">Pyrimidine biosynthesis</keyword>
<sequence>MAALAKFRPVDSSQHDKDELREIVRERSFRSGRYTLSSGIESDIYFNMKPTMMMARGAQLAALEFLKIAEQVKAEYVGGLEMGAVPVIGSMAAVSSAMNKPINTIFVRKTPKPHGTRDVIEGLGPKEDLEGKVVLIVDDVATSGKSILKAIEEVRRAGGIVGDAACLVDRDEGATALLAQHGVTLHSVLHASEFVERH</sequence>
<comment type="catalytic activity">
    <reaction evidence="6">
        <text>orotidine 5'-phosphate + diphosphate = orotate + 5-phospho-alpha-D-ribose 1-diphosphate</text>
        <dbReference type="Rhea" id="RHEA:10380"/>
        <dbReference type="ChEBI" id="CHEBI:30839"/>
        <dbReference type="ChEBI" id="CHEBI:33019"/>
        <dbReference type="ChEBI" id="CHEBI:57538"/>
        <dbReference type="ChEBI" id="CHEBI:58017"/>
        <dbReference type="EC" id="2.4.2.10"/>
    </reaction>
</comment>
<dbReference type="Gene3D" id="3.40.50.2020">
    <property type="match status" value="1"/>
</dbReference>
<evidence type="ECO:0000256" key="5">
    <source>
        <dbReference type="ARBA" id="ARBA00022975"/>
    </source>
</evidence>
<dbReference type="InterPro" id="IPR029057">
    <property type="entry name" value="PRTase-like"/>
</dbReference>
<name>A0A1G9GLX6_9HYPH</name>
<evidence type="ECO:0000256" key="3">
    <source>
        <dbReference type="ARBA" id="ARBA00022676"/>
    </source>
</evidence>
<dbReference type="EC" id="2.4.2.10" evidence="2 6"/>
<dbReference type="InterPro" id="IPR023031">
    <property type="entry name" value="OPRT"/>
</dbReference>
<keyword evidence="4 6" id="KW-0808">Transferase</keyword>
<comment type="similarity">
    <text evidence="6">Belongs to the purine/pyrimidine phosphoribosyltransferase family. PyrE subfamily.</text>
</comment>
<dbReference type="Proteomes" id="UP000198894">
    <property type="component" value="Unassembled WGS sequence"/>
</dbReference>
<accession>A0A1G9GLX6</accession>
<keyword evidence="6" id="KW-0460">Magnesium</keyword>
<feature type="binding site" evidence="6">
    <location>
        <position position="170"/>
    </location>
    <ligand>
        <name>orotate</name>
        <dbReference type="ChEBI" id="CHEBI:30839"/>
    </ligand>
</feature>
<reference evidence="9" key="1">
    <citation type="submission" date="2016-10" db="EMBL/GenBank/DDBJ databases">
        <authorList>
            <person name="Varghese N."/>
            <person name="Submissions S."/>
        </authorList>
    </citation>
    <scope>NUCLEOTIDE SEQUENCE [LARGE SCALE GENOMIC DNA]</scope>
    <source>
        <strain evidence="9">CGMCC 1.11022</strain>
    </source>
</reference>
<dbReference type="GO" id="GO:0000287">
    <property type="term" value="F:magnesium ion binding"/>
    <property type="evidence" value="ECO:0007669"/>
    <property type="project" value="UniProtKB-UniRule"/>
</dbReference>
<evidence type="ECO:0000256" key="6">
    <source>
        <dbReference type="HAMAP-Rule" id="MF_01208"/>
    </source>
</evidence>
<proteinExistence type="inferred from homology"/>
<feature type="binding site" evidence="6">
    <location>
        <position position="112"/>
    </location>
    <ligand>
        <name>5-phospho-alpha-D-ribose 1-diphosphate</name>
        <dbReference type="ChEBI" id="CHEBI:58017"/>
        <note>ligand shared between dimeric partners</note>
    </ligand>
</feature>
<dbReference type="Pfam" id="PF00156">
    <property type="entry name" value="Pribosyltran"/>
    <property type="match status" value="1"/>
</dbReference>
<dbReference type="InterPro" id="IPR004467">
    <property type="entry name" value="Or_phspho_trans_dom"/>
</dbReference>
<dbReference type="NCBIfam" id="TIGR00336">
    <property type="entry name" value="pyrE"/>
    <property type="match status" value="1"/>
</dbReference>
<feature type="binding site" evidence="6">
    <location>
        <position position="142"/>
    </location>
    <ligand>
        <name>orotate</name>
        <dbReference type="ChEBI" id="CHEBI:30839"/>
    </ligand>
</feature>
<dbReference type="PANTHER" id="PTHR19278:SF9">
    <property type="entry name" value="URIDINE 5'-MONOPHOSPHATE SYNTHASE"/>
    <property type="match status" value="1"/>
</dbReference>
<evidence type="ECO:0000256" key="1">
    <source>
        <dbReference type="ARBA" id="ARBA00004889"/>
    </source>
</evidence>
<dbReference type="GO" id="GO:0019856">
    <property type="term" value="P:pyrimidine nucleobase biosynthetic process"/>
    <property type="evidence" value="ECO:0007669"/>
    <property type="project" value="TreeGrafter"/>
</dbReference>
<dbReference type="SUPFAM" id="SSF53271">
    <property type="entry name" value="PRTase-like"/>
    <property type="match status" value="1"/>
</dbReference>
<feature type="binding site" description="in other chain" evidence="6">
    <location>
        <position position="109"/>
    </location>
    <ligand>
        <name>5-phospho-alpha-D-ribose 1-diphosphate</name>
        <dbReference type="ChEBI" id="CHEBI:58017"/>
        <note>ligand shared between dimeric partners</note>
    </ligand>
</feature>
<dbReference type="InterPro" id="IPR000836">
    <property type="entry name" value="PRTase_dom"/>
</dbReference>
<feature type="binding site" evidence="6">
    <location>
        <position position="114"/>
    </location>
    <ligand>
        <name>5-phospho-alpha-D-ribose 1-diphosphate</name>
        <dbReference type="ChEBI" id="CHEBI:58017"/>
        <note>ligand shared between dimeric partners</note>
    </ligand>
</feature>